<evidence type="ECO:0000313" key="2">
    <source>
        <dbReference type="Proteomes" id="UP000558488"/>
    </source>
</evidence>
<keyword evidence="2" id="KW-1185">Reference proteome</keyword>
<comment type="caution">
    <text evidence="1">The sequence shown here is derived from an EMBL/GenBank/DDBJ whole genome shotgun (WGS) entry which is preliminary data.</text>
</comment>
<reference evidence="1 2" key="1">
    <citation type="journal article" date="2020" name="Nature">
        <title>Six reference-quality genomes reveal evolution of bat adaptations.</title>
        <authorList>
            <person name="Jebb D."/>
            <person name="Huang Z."/>
            <person name="Pippel M."/>
            <person name="Hughes G.M."/>
            <person name="Lavrichenko K."/>
            <person name="Devanna P."/>
            <person name="Winkler S."/>
            <person name="Jermiin L.S."/>
            <person name="Skirmuntt E.C."/>
            <person name="Katzourakis A."/>
            <person name="Burkitt-Gray L."/>
            <person name="Ray D.A."/>
            <person name="Sullivan K.A.M."/>
            <person name="Roscito J.G."/>
            <person name="Kirilenko B.M."/>
            <person name="Davalos L.M."/>
            <person name="Corthals A.P."/>
            <person name="Power M.L."/>
            <person name="Jones G."/>
            <person name="Ransome R.D."/>
            <person name="Dechmann D.K.N."/>
            <person name="Locatelli A.G."/>
            <person name="Puechmaille S.J."/>
            <person name="Fedrigo O."/>
            <person name="Jarvis E.D."/>
            <person name="Hiller M."/>
            <person name="Vernes S.C."/>
            <person name="Myers E.W."/>
            <person name="Teeling E.C."/>
        </authorList>
    </citation>
    <scope>NUCLEOTIDE SEQUENCE [LARGE SCALE GENOMIC DNA]</scope>
    <source>
        <strain evidence="1">MPipKuh1</strain>
        <tissue evidence="1">Flight muscle</tissue>
    </source>
</reference>
<organism evidence="1 2">
    <name type="scientific">Pipistrellus kuhlii</name>
    <name type="common">Kuhl's pipistrelle</name>
    <dbReference type="NCBI Taxonomy" id="59472"/>
    <lineage>
        <taxon>Eukaryota</taxon>
        <taxon>Metazoa</taxon>
        <taxon>Chordata</taxon>
        <taxon>Craniata</taxon>
        <taxon>Vertebrata</taxon>
        <taxon>Euteleostomi</taxon>
        <taxon>Mammalia</taxon>
        <taxon>Eutheria</taxon>
        <taxon>Laurasiatheria</taxon>
        <taxon>Chiroptera</taxon>
        <taxon>Yangochiroptera</taxon>
        <taxon>Vespertilionidae</taxon>
        <taxon>Pipistrellus</taxon>
    </lineage>
</organism>
<accession>A0A7J7VVB1</accession>
<evidence type="ECO:0000313" key="1">
    <source>
        <dbReference type="EMBL" id="KAF6328911.1"/>
    </source>
</evidence>
<protein>
    <submittedName>
        <fullName evidence="1">Uncharacterized protein</fullName>
    </submittedName>
</protein>
<gene>
    <name evidence="1" type="ORF">mPipKuh1_008253</name>
</gene>
<sequence>MEVRAPWRLSTPAAEKKYSLHELKVLFVLTLPPHKLCPHGDAWPAADAGEFGEDELNAAETCHPACLLLLSTGPFIVTAELLEGLCPSSHPRLGGLGACTGMPPGETCRVSLTTQDSWKNLGQCISGMIPLRGKNNSFLKINPLHLLPHPCYHGAVIEL</sequence>
<dbReference type="Proteomes" id="UP000558488">
    <property type="component" value="Unassembled WGS sequence"/>
</dbReference>
<dbReference type="AlphaFoldDB" id="A0A7J7VVB1"/>
<name>A0A7J7VVB1_PIPKU</name>
<dbReference type="EMBL" id="JACAGB010000013">
    <property type="protein sequence ID" value="KAF6328911.1"/>
    <property type="molecule type" value="Genomic_DNA"/>
</dbReference>
<proteinExistence type="predicted"/>